<feature type="transmembrane region" description="Helical" evidence="7">
    <location>
        <begin position="73"/>
        <end position="92"/>
    </location>
</feature>
<feature type="transmembrane region" description="Helical" evidence="7">
    <location>
        <begin position="98"/>
        <end position="119"/>
    </location>
</feature>
<comment type="caution">
    <text evidence="8">The sequence shown here is derived from an EMBL/GenBank/DDBJ whole genome shotgun (WGS) entry which is preliminary data.</text>
</comment>
<name>A0A178MVA1_9PROT</name>
<evidence type="ECO:0000313" key="8">
    <source>
        <dbReference type="EMBL" id="OAN52974.1"/>
    </source>
</evidence>
<evidence type="ECO:0000256" key="3">
    <source>
        <dbReference type="ARBA" id="ARBA00022475"/>
    </source>
</evidence>
<dbReference type="NCBIfam" id="NF004905">
    <property type="entry name" value="PRK06265.1-5"/>
    <property type="match status" value="1"/>
</dbReference>
<dbReference type="PANTHER" id="PTHR34229:SF1">
    <property type="entry name" value="METAL TRANSPORT PROTEIN HI_1621-RELATED"/>
    <property type="match status" value="1"/>
</dbReference>
<sequence>MAHIPDGVLSLPVLAVGGAVSVVGVGLGLRGLDPTRTPRVAVLSAVLFVASLVHFPAGLASVHLLLNGLAGIILGWAAFPALLVALLLQAVLFGFGGLAVLGVNTMDMAVPALLAASLFRLGWNQGAPRRAALLGGACAAGSVLLTAVMVAAVMALSGREFETAAKLVVATHLPVAGIEAVFTAAVVSLLARVKPDMLARPT</sequence>
<dbReference type="InterPro" id="IPR002751">
    <property type="entry name" value="CbiM/NikMN"/>
</dbReference>
<protein>
    <submittedName>
        <fullName evidence="8">Cobalamin biosynthesis protein CbiM</fullName>
    </submittedName>
</protein>
<dbReference type="GO" id="GO:0005886">
    <property type="term" value="C:plasma membrane"/>
    <property type="evidence" value="ECO:0007669"/>
    <property type="project" value="UniProtKB-SubCell"/>
</dbReference>
<dbReference type="GO" id="GO:0000041">
    <property type="term" value="P:transition metal ion transport"/>
    <property type="evidence" value="ECO:0007669"/>
    <property type="project" value="InterPro"/>
</dbReference>
<comment type="subcellular location">
    <subcellularLocation>
        <location evidence="1">Cell membrane</location>
        <topology evidence="1">Multi-pass membrane protein</topology>
    </subcellularLocation>
</comment>
<evidence type="ECO:0000256" key="6">
    <source>
        <dbReference type="ARBA" id="ARBA00023136"/>
    </source>
</evidence>
<dbReference type="Pfam" id="PF01891">
    <property type="entry name" value="CbiM"/>
    <property type="match status" value="1"/>
</dbReference>
<dbReference type="OrthoDB" id="9792317at2"/>
<dbReference type="Proteomes" id="UP000078428">
    <property type="component" value="Unassembled WGS sequence"/>
</dbReference>
<accession>A0A178MVA1</accession>
<keyword evidence="5 7" id="KW-1133">Transmembrane helix</keyword>
<dbReference type="PANTHER" id="PTHR34229">
    <property type="entry name" value="METAL TRANSPORT PROTEIN HI_1621-RELATED"/>
    <property type="match status" value="1"/>
</dbReference>
<feature type="transmembrane region" description="Helical" evidence="7">
    <location>
        <begin position="167"/>
        <end position="191"/>
    </location>
</feature>
<reference evidence="8 9" key="1">
    <citation type="submission" date="2016-04" db="EMBL/GenBank/DDBJ databases">
        <title>Draft genome sequence of freshwater magnetotactic bacteria Magnetospirillum marisnigri SP-1 and Magnetospirillum moscoviense BB-1.</title>
        <authorList>
            <person name="Koziaeva V."/>
            <person name="Dziuba M.V."/>
            <person name="Ivanov T.M."/>
            <person name="Kuznetsov B."/>
            <person name="Grouzdev D.S."/>
        </authorList>
    </citation>
    <scope>NUCLEOTIDE SEQUENCE [LARGE SCALE GENOMIC DNA]</scope>
    <source>
        <strain evidence="8 9">SP-1</strain>
    </source>
</reference>
<dbReference type="Gene3D" id="1.10.1760.20">
    <property type="match status" value="1"/>
</dbReference>
<evidence type="ECO:0000256" key="4">
    <source>
        <dbReference type="ARBA" id="ARBA00022692"/>
    </source>
</evidence>
<evidence type="ECO:0000256" key="5">
    <source>
        <dbReference type="ARBA" id="ARBA00022989"/>
    </source>
</evidence>
<feature type="transmembrane region" description="Helical" evidence="7">
    <location>
        <begin position="7"/>
        <end position="29"/>
    </location>
</feature>
<keyword evidence="6 7" id="KW-0472">Membrane</keyword>
<keyword evidence="4 7" id="KW-0812">Transmembrane</keyword>
<evidence type="ECO:0000313" key="9">
    <source>
        <dbReference type="Proteomes" id="UP000078428"/>
    </source>
</evidence>
<gene>
    <name evidence="8" type="ORF">A6A04_14750</name>
</gene>
<proteinExistence type="predicted"/>
<feature type="transmembrane region" description="Helical" evidence="7">
    <location>
        <begin position="41"/>
        <end position="66"/>
    </location>
</feature>
<keyword evidence="9" id="KW-1185">Reference proteome</keyword>
<dbReference type="EMBL" id="LWQT01000041">
    <property type="protein sequence ID" value="OAN52974.1"/>
    <property type="molecule type" value="Genomic_DNA"/>
</dbReference>
<dbReference type="STRING" id="1285242.A6A04_14750"/>
<dbReference type="AlphaFoldDB" id="A0A178MVA1"/>
<evidence type="ECO:0000256" key="7">
    <source>
        <dbReference type="SAM" id="Phobius"/>
    </source>
</evidence>
<evidence type="ECO:0000256" key="1">
    <source>
        <dbReference type="ARBA" id="ARBA00004651"/>
    </source>
</evidence>
<organism evidence="8 9">
    <name type="scientific">Paramagnetospirillum marisnigri</name>
    <dbReference type="NCBI Taxonomy" id="1285242"/>
    <lineage>
        <taxon>Bacteria</taxon>
        <taxon>Pseudomonadati</taxon>
        <taxon>Pseudomonadota</taxon>
        <taxon>Alphaproteobacteria</taxon>
        <taxon>Rhodospirillales</taxon>
        <taxon>Magnetospirillaceae</taxon>
        <taxon>Paramagnetospirillum</taxon>
    </lineage>
</organism>
<feature type="transmembrane region" description="Helical" evidence="7">
    <location>
        <begin position="131"/>
        <end position="155"/>
    </location>
</feature>
<keyword evidence="2" id="KW-0813">Transport</keyword>
<evidence type="ECO:0000256" key="2">
    <source>
        <dbReference type="ARBA" id="ARBA00022448"/>
    </source>
</evidence>
<dbReference type="RefSeq" id="WP_068490422.1">
    <property type="nucleotide sequence ID" value="NZ_LWQT01000041.1"/>
</dbReference>
<keyword evidence="3" id="KW-1003">Cell membrane</keyword>